<evidence type="ECO:0000313" key="2">
    <source>
        <dbReference type="Proteomes" id="UP001066276"/>
    </source>
</evidence>
<sequence>MNGPLAQGPRAEELRRDAGKFKKAALEDQELCGTCCACWDDVGVERCCDRRYLRGGLAGVQSQIPEANKETDDALMVADNTVHLITLAN</sequence>
<accession>A0AAV7USD9</accession>
<organism evidence="1 2">
    <name type="scientific">Pleurodeles waltl</name>
    <name type="common">Iberian ribbed newt</name>
    <dbReference type="NCBI Taxonomy" id="8319"/>
    <lineage>
        <taxon>Eukaryota</taxon>
        <taxon>Metazoa</taxon>
        <taxon>Chordata</taxon>
        <taxon>Craniata</taxon>
        <taxon>Vertebrata</taxon>
        <taxon>Euteleostomi</taxon>
        <taxon>Amphibia</taxon>
        <taxon>Batrachia</taxon>
        <taxon>Caudata</taxon>
        <taxon>Salamandroidea</taxon>
        <taxon>Salamandridae</taxon>
        <taxon>Pleurodelinae</taxon>
        <taxon>Pleurodeles</taxon>
    </lineage>
</organism>
<gene>
    <name evidence="1" type="ORF">NDU88_000070</name>
</gene>
<reference evidence="1" key="1">
    <citation type="journal article" date="2022" name="bioRxiv">
        <title>Sequencing and chromosome-scale assembly of the giantPleurodeles waltlgenome.</title>
        <authorList>
            <person name="Brown T."/>
            <person name="Elewa A."/>
            <person name="Iarovenko S."/>
            <person name="Subramanian E."/>
            <person name="Araus A.J."/>
            <person name="Petzold A."/>
            <person name="Susuki M."/>
            <person name="Suzuki K.-i.T."/>
            <person name="Hayashi T."/>
            <person name="Toyoda A."/>
            <person name="Oliveira C."/>
            <person name="Osipova E."/>
            <person name="Leigh N.D."/>
            <person name="Simon A."/>
            <person name="Yun M.H."/>
        </authorList>
    </citation>
    <scope>NUCLEOTIDE SEQUENCE</scope>
    <source>
        <strain evidence="1">20211129_DDA</strain>
        <tissue evidence="1">Liver</tissue>
    </source>
</reference>
<keyword evidence="2" id="KW-1185">Reference proteome</keyword>
<dbReference type="AlphaFoldDB" id="A0AAV7USD9"/>
<comment type="caution">
    <text evidence="1">The sequence shown here is derived from an EMBL/GenBank/DDBJ whole genome shotgun (WGS) entry which is preliminary data.</text>
</comment>
<name>A0AAV7USD9_PLEWA</name>
<protein>
    <submittedName>
        <fullName evidence="1">Uncharacterized protein</fullName>
    </submittedName>
</protein>
<dbReference type="Proteomes" id="UP001066276">
    <property type="component" value="Chromosome 2_2"/>
</dbReference>
<dbReference type="EMBL" id="JANPWB010000004">
    <property type="protein sequence ID" value="KAJ1190748.1"/>
    <property type="molecule type" value="Genomic_DNA"/>
</dbReference>
<proteinExistence type="predicted"/>
<evidence type="ECO:0000313" key="1">
    <source>
        <dbReference type="EMBL" id="KAJ1190748.1"/>
    </source>
</evidence>